<feature type="domain" description="Phosphodiester glycosidase" evidence="1">
    <location>
        <begin position="172"/>
        <end position="326"/>
    </location>
</feature>
<dbReference type="AlphaFoldDB" id="A0A645C2W1"/>
<accession>A0A645C2W1</accession>
<organism evidence="2">
    <name type="scientific">bioreactor metagenome</name>
    <dbReference type="NCBI Taxonomy" id="1076179"/>
    <lineage>
        <taxon>unclassified sequences</taxon>
        <taxon>metagenomes</taxon>
        <taxon>ecological metagenomes</taxon>
    </lineage>
</organism>
<protein>
    <recommendedName>
        <fullName evidence="1">Phosphodiester glycosidase domain-containing protein</fullName>
    </recommendedName>
</protein>
<dbReference type="PANTHER" id="PTHR40446">
    <property type="entry name" value="N-ACETYLGLUCOSAMINE-1-PHOSPHODIESTER ALPHA-N-ACETYLGLUCOSAMINIDASE"/>
    <property type="match status" value="1"/>
</dbReference>
<evidence type="ECO:0000259" key="1">
    <source>
        <dbReference type="Pfam" id="PF09992"/>
    </source>
</evidence>
<dbReference type="InterPro" id="IPR018711">
    <property type="entry name" value="NAGPA"/>
</dbReference>
<gene>
    <name evidence="2" type="ORF">SDC9_119083</name>
</gene>
<evidence type="ECO:0000313" key="2">
    <source>
        <dbReference type="EMBL" id="MPM72110.1"/>
    </source>
</evidence>
<name>A0A645C2W1_9ZZZZ</name>
<proteinExistence type="predicted"/>
<dbReference type="EMBL" id="VSSQ01024534">
    <property type="protein sequence ID" value="MPM72110.1"/>
    <property type="molecule type" value="Genomic_DNA"/>
</dbReference>
<dbReference type="Pfam" id="PF09992">
    <property type="entry name" value="NAGPA"/>
    <property type="match status" value="1"/>
</dbReference>
<comment type="caution">
    <text evidence="2">The sequence shown here is derived from an EMBL/GenBank/DDBJ whole genome shotgun (WGS) entry which is preliminary data.</text>
</comment>
<reference evidence="2" key="1">
    <citation type="submission" date="2019-08" db="EMBL/GenBank/DDBJ databases">
        <authorList>
            <person name="Kucharzyk K."/>
            <person name="Murdoch R.W."/>
            <person name="Higgins S."/>
            <person name="Loffler F."/>
        </authorList>
    </citation>
    <scope>NUCLEOTIDE SEQUENCE</scope>
</reference>
<sequence length="332" mass="35719">MPSEFVGNVVPYSEQGSNALFWAAICSIDGYYPSIITAPSQGRSLASLSNIAKKAKAEGGINGGFFASKKPIGTLLIDGEPVSPSYTSRSAIGWSDKGEAFFGNGEFRIVLRKENWIAPVPLLNTMPPQNSLALFSSEAGPLARPLPQDSQAFLLTNGHVSELNGISKAKRIVPSGSLLLAARGTGIQVVRSLLEKGNPLSVEVEWRDPVMQKSKFALQGGPMLLKDGELQSKNEGFSVNLRNQKHPRTLVGSNGKKLWWVVIDGRDPWHSNGVTLMEAARLADNLGISTLLNLDGGGSSELIWKDYIINSIPGGKERPLPYGIFFGSEEGE</sequence>
<dbReference type="PANTHER" id="PTHR40446:SF2">
    <property type="entry name" value="N-ACETYLGLUCOSAMINE-1-PHOSPHODIESTER ALPHA-N-ACETYLGLUCOSAMINIDASE"/>
    <property type="match status" value="1"/>
</dbReference>